<evidence type="ECO:0000256" key="5">
    <source>
        <dbReference type="ARBA" id="ARBA00022970"/>
    </source>
</evidence>
<keyword evidence="2" id="KW-0813">Transport</keyword>
<evidence type="ECO:0000256" key="3">
    <source>
        <dbReference type="ARBA" id="ARBA00022475"/>
    </source>
</evidence>
<sequence>MQQTINGLALGSTYALLGVGVTLVWGVLGILNFAHAQILTWGSFAALAALHLGLPVPLAILVGMVAAGLLSVLLDLAVLAPLRARKAPEFSFVVATIGVSLVLTTILRTYTDAQTEAFPRQGFPVGAFEVAGQNVPRLQVVMLAIAIVAMAGLAFWLNRTKSGRAVRAVAHNRETAELLGVNSQLVFSICFFVAGGLAAVAGIFVAASAAQVSYSSGDGLLLVAFAVIILGGMGSVKGAIVGGLVLGVIEVYATSYVSSVFREIIAFATILAVLVARPSGFFGKKEAARV</sequence>
<feature type="transmembrane region" description="Helical" evidence="9">
    <location>
        <begin position="12"/>
        <end position="31"/>
    </location>
</feature>
<comment type="subcellular location">
    <subcellularLocation>
        <location evidence="1">Cell membrane</location>
        <topology evidence="1">Multi-pass membrane protein</topology>
    </subcellularLocation>
</comment>
<evidence type="ECO:0000256" key="8">
    <source>
        <dbReference type="ARBA" id="ARBA00037998"/>
    </source>
</evidence>
<gene>
    <name evidence="10" type="ORF">OUY22_21960</name>
</gene>
<proteinExistence type="inferred from homology"/>
<protein>
    <submittedName>
        <fullName evidence="10">Branched-chain amino acid ABC transporter permease</fullName>
    </submittedName>
</protein>
<feature type="transmembrane region" description="Helical" evidence="9">
    <location>
        <begin position="92"/>
        <end position="110"/>
    </location>
</feature>
<feature type="transmembrane region" description="Helical" evidence="9">
    <location>
        <begin position="264"/>
        <end position="283"/>
    </location>
</feature>
<evidence type="ECO:0000256" key="7">
    <source>
        <dbReference type="ARBA" id="ARBA00023136"/>
    </source>
</evidence>
<name>A0ABT4SFW9_9ACTN</name>
<keyword evidence="5" id="KW-0029">Amino-acid transport</keyword>
<organism evidence="10 11">
    <name type="scientific">Nonomuraea corallina</name>
    <dbReference type="NCBI Taxonomy" id="2989783"/>
    <lineage>
        <taxon>Bacteria</taxon>
        <taxon>Bacillati</taxon>
        <taxon>Actinomycetota</taxon>
        <taxon>Actinomycetes</taxon>
        <taxon>Streptosporangiales</taxon>
        <taxon>Streptosporangiaceae</taxon>
        <taxon>Nonomuraea</taxon>
    </lineage>
</organism>
<evidence type="ECO:0000256" key="4">
    <source>
        <dbReference type="ARBA" id="ARBA00022692"/>
    </source>
</evidence>
<evidence type="ECO:0000313" key="10">
    <source>
        <dbReference type="EMBL" id="MDA0636097.1"/>
    </source>
</evidence>
<dbReference type="InterPro" id="IPR001851">
    <property type="entry name" value="ABC_transp_permease"/>
</dbReference>
<evidence type="ECO:0000256" key="1">
    <source>
        <dbReference type="ARBA" id="ARBA00004651"/>
    </source>
</evidence>
<evidence type="ECO:0000256" key="6">
    <source>
        <dbReference type="ARBA" id="ARBA00022989"/>
    </source>
</evidence>
<feature type="transmembrane region" description="Helical" evidence="9">
    <location>
        <begin position="185"/>
        <end position="207"/>
    </location>
</feature>
<accession>A0ABT4SFW9</accession>
<dbReference type="PANTHER" id="PTHR11795:SF445">
    <property type="entry name" value="AMINO ACID ABC TRANSPORTER PERMEASE PROTEIN"/>
    <property type="match status" value="1"/>
</dbReference>
<comment type="similarity">
    <text evidence="8">Belongs to the binding-protein-dependent transport system permease family. LivHM subfamily.</text>
</comment>
<evidence type="ECO:0000313" key="11">
    <source>
        <dbReference type="Proteomes" id="UP001144036"/>
    </source>
</evidence>
<evidence type="ECO:0000256" key="9">
    <source>
        <dbReference type="SAM" id="Phobius"/>
    </source>
</evidence>
<dbReference type="Proteomes" id="UP001144036">
    <property type="component" value="Unassembled WGS sequence"/>
</dbReference>
<dbReference type="InterPro" id="IPR052157">
    <property type="entry name" value="BCAA_transport_permease"/>
</dbReference>
<dbReference type="PANTHER" id="PTHR11795">
    <property type="entry name" value="BRANCHED-CHAIN AMINO ACID TRANSPORT SYSTEM PERMEASE PROTEIN LIVH"/>
    <property type="match status" value="1"/>
</dbReference>
<feature type="transmembrane region" description="Helical" evidence="9">
    <location>
        <begin position="138"/>
        <end position="157"/>
    </location>
</feature>
<dbReference type="Pfam" id="PF02653">
    <property type="entry name" value="BPD_transp_2"/>
    <property type="match status" value="1"/>
</dbReference>
<feature type="transmembrane region" description="Helical" evidence="9">
    <location>
        <begin position="60"/>
        <end position="80"/>
    </location>
</feature>
<keyword evidence="4 9" id="KW-0812">Transmembrane</keyword>
<keyword evidence="7 9" id="KW-0472">Membrane</keyword>
<evidence type="ECO:0000256" key="2">
    <source>
        <dbReference type="ARBA" id="ARBA00022448"/>
    </source>
</evidence>
<dbReference type="EMBL" id="JAPNNL010000092">
    <property type="protein sequence ID" value="MDA0636097.1"/>
    <property type="molecule type" value="Genomic_DNA"/>
</dbReference>
<reference evidence="10" key="1">
    <citation type="submission" date="2022-11" db="EMBL/GenBank/DDBJ databases">
        <title>Nonomuraea corallina sp. nov., a new species of the genus Nonomuraea isolated from sea side sediment in Thai sea.</title>
        <authorList>
            <person name="Ngamcharungchit C."/>
            <person name="Matsumoto A."/>
            <person name="Suriyachadkun C."/>
            <person name="Panbangred W."/>
            <person name="Inahashi Y."/>
            <person name="Intra B."/>
        </authorList>
    </citation>
    <scope>NUCLEOTIDE SEQUENCE</scope>
    <source>
        <strain evidence="10">MCN248</strain>
    </source>
</reference>
<dbReference type="CDD" id="cd06582">
    <property type="entry name" value="TM_PBP1_LivH_like"/>
    <property type="match status" value="1"/>
</dbReference>
<keyword evidence="6 9" id="KW-1133">Transmembrane helix</keyword>
<feature type="transmembrane region" description="Helical" evidence="9">
    <location>
        <begin position="219"/>
        <end position="252"/>
    </location>
</feature>
<keyword evidence="3" id="KW-1003">Cell membrane</keyword>
<dbReference type="RefSeq" id="WP_270156959.1">
    <property type="nucleotide sequence ID" value="NZ_JAPNNL010000092.1"/>
</dbReference>
<comment type="caution">
    <text evidence="10">The sequence shown here is derived from an EMBL/GenBank/DDBJ whole genome shotgun (WGS) entry which is preliminary data.</text>
</comment>
<keyword evidence="11" id="KW-1185">Reference proteome</keyword>